<dbReference type="Proteomes" id="UP000664835">
    <property type="component" value="Unassembled WGS sequence"/>
</dbReference>
<gene>
    <name evidence="1" type="ORF">J3998_09870</name>
</gene>
<reference evidence="1 2" key="1">
    <citation type="submission" date="2021-03" db="EMBL/GenBank/DDBJ databases">
        <title>Thiomicrorhabdus sp.nov.,novel sulfur-oxidizing bacteria isolated from coastal sediment.</title>
        <authorList>
            <person name="Liu X."/>
        </authorList>
    </citation>
    <scope>NUCLEOTIDE SEQUENCE [LARGE SCALE GENOMIC DNA]</scope>
    <source>
        <strain evidence="1 2">6S2-11</strain>
    </source>
</reference>
<dbReference type="Pfam" id="PF05930">
    <property type="entry name" value="Phage_AlpA"/>
    <property type="match status" value="1"/>
</dbReference>
<evidence type="ECO:0000313" key="1">
    <source>
        <dbReference type="EMBL" id="MBO1927883.1"/>
    </source>
</evidence>
<organism evidence="1 2">
    <name type="scientific">Thiomicrorhabdus marina</name>
    <dbReference type="NCBI Taxonomy" id="2818442"/>
    <lineage>
        <taxon>Bacteria</taxon>
        <taxon>Pseudomonadati</taxon>
        <taxon>Pseudomonadota</taxon>
        <taxon>Gammaproteobacteria</taxon>
        <taxon>Thiotrichales</taxon>
        <taxon>Piscirickettsiaceae</taxon>
        <taxon>Thiomicrorhabdus</taxon>
    </lineage>
</organism>
<keyword evidence="2" id="KW-1185">Reference proteome</keyword>
<accession>A0ABS3Q6B6</accession>
<dbReference type="RefSeq" id="WP_208150496.1">
    <property type="nucleotide sequence ID" value="NZ_JAGETV010000019.1"/>
</dbReference>
<dbReference type="EMBL" id="JAGETV010000019">
    <property type="protein sequence ID" value="MBO1927883.1"/>
    <property type="molecule type" value="Genomic_DNA"/>
</dbReference>
<sequence>MSNQQASELNKPEVNLNSLKRFYTLLEVSIVTGYSKSHIRAISKTPSFPSPVKLGLSKTVWIIAEIEDWIEERMAEREKCS</sequence>
<dbReference type="InterPro" id="IPR010260">
    <property type="entry name" value="AlpA"/>
</dbReference>
<comment type="caution">
    <text evidence="1">The sequence shown here is derived from an EMBL/GenBank/DDBJ whole genome shotgun (WGS) entry which is preliminary data.</text>
</comment>
<protein>
    <submittedName>
        <fullName evidence="1">AlpA family phage regulatory protein</fullName>
    </submittedName>
</protein>
<proteinExistence type="predicted"/>
<dbReference type="Gene3D" id="1.10.238.160">
    <property type="match status" value="1"/>
</dbReference>
<evidence type="ECO:0000313" key="2">
    <source>
        <dbReference type="Proteomes" id="UP000664835"/>
    </source>
</evidence>
<name>A0ABS3Q6B6_9GAMM</name>